<keyword evidence="1" id="KW-1185">Reference proteome</keyword>
<evidence type="ECO:0000313" key="1">
    <source>
        <dbReference type="Proteomes" id="UP000695022"/>
    </source>
</evidence>
<dbReference type="GeneID" id="106811136"/>
<dbReference type="RefSeq" id="XP_014670164.1">
    <property type="nucleotide sequence ID" value="XM_014814678.1"/>
</dbReference>
<protein>
    <submittedName>
        <fullName evidence="2">Uncharacterized protein LOC106811136</fullName>
    </submittedName>
</protein>
<evidence type="ECO:0000313" key="2">
    <source>
        <dbReference type="RefSeq" id="XP_014670164.1"/>
    </source>
</evidence>
<organism evidence="1 2">
    <name type="scientific">Priapulus caudatus</name>
    <name type="common">Priapulid worm</name>
    <dbReference type="NCBI Taxonomy" id="37621"/>
    <lineage>
        <taxon>Eukaryota</taxon>
        <taxon>Metazoa</taxon>
        <taxon>Ecdysozoa</taxon>
        <taxon>Scalidophora</taxon>
        <taxon>Priapulida</taxon>
        <taxon>Priapulimorpha</taxon>
        <taxon>Priapulimorphida</taxon>
        <taxon>Priapulidae</taxon>
        <taxon>Priapulus</taxon>
    </lineage>
</organism>
<dbReference type="Proteomes" id="UP000695022">
    <property type="component" value="Unplaced"/>
</dbReference>
<name>A0ABM1ED93_PRICU</name>
<reference evidence="2" key="1">
    <citation type="submission" date="2025-08" db="UniProtKB">
        <authorList>
            <consortium name="RefSeq"/>
        </authorList>
    </citation>
    <scope>IDENTIFICATION</scope>
</reference>
<accession>A0ABM1ED93</accession>
<proteinExistence type="predicted"/>
<gene>
    <name evidence="2" type="primary">LOC106811136</name>
</gene>
<sequence length="113" mass="13264">MLLCTKYYNDKLHGFITTKGYRLKERFEKATRIVNESDAIIDEILRKEMMSEAAIGRWLDEWRETSAMQKKQALLLSADEAYAECLQRAKVERCHLDVLDGAERAVHMEKIKR</sequence>